<sequence length="476" mass="53027">MVPVFDVATQRVWCMLRAVRGSANARATARAIGRVPPHVLSRALEPPCSSSDGLHGKSGRAAALLKDEKWVTVRLGHSPQLKQMYQPCFVYFCRTEQPVHEFTRDGTAHVQYWRLTRVDFHTRTQLTLLWLNLLLVRHVDSSLEIAVSKRPSSAAIFPMSCTQKACSTSHKCSSSCRCSQYDLKRKNLRRTLHTDVIDMITSLAARAVYLFGLRGMGDEYGRGRVKRKILEKTRRPTASSGTIPTCENPAIRPGFEPGSPCALLGQRKEKNNAGKPQAGTLTAPRHAAVMHKTVKGDDLPIRVGSTQPSCQLGTLPLTDCQDLAILYEIESSRVRSRSWASPWPSSTLNPPRGHGASLRGRATFANVVASAYDTRPKWPRQPPGNLSPRVSGQDQSQEPTRVKRGEYGTAPECKGGGNGRSPRKPTDQRHRPARCSRAKIQERPQPRYTLKTSMLRVLCTYPRVQGQQARKRYGRH</sequence>
<feature type="compositionally biased region" description="Low complexity" evidence="1">
    <location>
        <begin position="337"/>
        <end position="346"/>
    </location>
</feature>
<feature type="compositionally biased region" description="Polar residues" evidence="1">
    <location>
        <begin position="388"/>
        <end position="399"/>
    </location>
</feature>
<feature type="region of interest" description="Disordered" evidence="1">
    <location>
        <begin position="373"/>
        <end position="446"/>
    </location>
</feature>
<gene>
    <name evidence="2" type="ORF">PR048_016956</name>
</gene>
<evidence type="ECO:0000313" key="2">
    <source>
        <dbReference type="EMBL" id="KAJ8880486.1"/>
    </source>
</evidence>
<proteinExistence type="predicted"/>
<keyword evidence="3" id="KW-1185">Reference proteome</keyword>
<name>A0ABQ9H864_9NEOP</name>
<evidence type="ECO:0000256" key="1">
    <source>
        <dbReference type="SAM" id="MobiDB-lite"/>
    </source>
</evidence>
<feature type="region of interest" description="Disordered" evidence="1">
    <location>
        <begin position="337"/>
        <end position="358"/>
    </location>
</feature>
<evidence type="ECO:0000313" key="3">
    <source>
        <dbReference type="Proteomes" id="UP001159363"/>
    </source>
</evidence>
<reference evidence="2 3" key="1">
    <citation type="submission" date="2023-02" db="EMBL/GenBank/DDBJ databases">
        <title>LHISI_Scaffold_Assembly.</title>
        <authorList>
            <person name="Stuart O.P."/>
            <person name="Cleave R."/>
            <person name="Magrath M.J.L."/>
            <person name="Mikheyev A.S."/>
        </authorList>
    </citation>
    <scope>NUCLEOTIDE SEQUENCE [LARGE SCALE GENOMIC DNA]</scope>
    <source>
        <strain evidence="2">Daus_M_001</strain>
        <tissue evidence="2">Leg muscle</tissue>
    </source>
</reference>
<dbReference type="Proteomes" id="UP001159363">
    <property type="component" value="Chromosome 5"/>
</dbReference>
<accession>A0ABQ9H864</accession>
<comment type="caution">
    <text evidence="2">The sequence shown here is derived from an EMBL/GenBank/DDBJ whole genome shotgun (WGS) entry which is preliminary data.</text>
</comment>
<dbReference type="EMBL" id="JARBHB010000006">
    <property type="protein sequence ID" value="KAJ8880486.1"/>
    <property type="molecule type" value="Genomic_DNA"/>
</dbReference>
<protein>
    <submittedName>
        <fullName evidence="2">Uncharacterized protein</fullName>
    </submittedName>
</protein>
<organism evidence="2 3">
    <name type="scientific">Dryococelus australis</name>
    <dbReference type="NCBI Taxonomy" id="614101"/>
    <lineage>
        <taxon>Eukaryota</taxon>
        <taxon>Metazoa</taxon>
        <taxon>Ecdysozoa</taxon>
        <taxon>Arthropoda</taxon>
        <taxon>Hexapoda</taxon>
        <taxon>Insecta</taxon>
        <taxon>Pterygota</taxon>
        <taxon>Neoptera</taxon>
        <taxon>Polyneoptera</taxon>
        <taxon>Phasmatodea</taxon>
        <taxon>Verophasmatodea</taxon>
        <taxon>Anareolatae</taxon>
        <taxon>Phasmatidae</taxon>
        <taxon>Eurycanthinae</taxon>
        <taxon>Dryococelus</taxon>
    </lineage>
</organism>